<dbReference type="EMBL" id="JBJHZY010000001">
    <property type="protein sequence ID" value="MFL0267276.1"/>
    <property type="molecule type" value="Genomic_DNA"/>
</dbReference>
<comment type="caution">
    <text evidence="2">The sequence shown here is derived from an EMBL/GenBank/DDBJ whole genome shotgun (WGS) entry which is preliminary data.</text>
</comment>
<keyword evidence="1" id="KW-0812">Transmembrane</keyword>
<dbReference type="RefSeq" id="WP_406763883.1">
    <property type="nucleotide sequence ID" value="NZ_JBJHZY010000001.1"/>
</dbReference>
<organism evidence="2 3">
    <name type="scientific">Candidatus Clostridium radicumherbarum</name>
    <dbReference type="NCBI Taxonomy" id="3381662"/>
    <lineage>
        <taxon>Bacteria</taxon>
        <taxon>Bacillati</taxon>
        <taxon>Bacillota</taxon>
        <taxon>Clostridia</taxon>
        <taxon>Eubacteriales</taxon>
        <taxon>Clostridiaceae</taxon>
        <taxon>Clostridium</taxon>
    </lineage>
</organism>
<feature type="transmembrane region" description="Helical" evidence="1">
    <location>
        <begin position="7"/>
        <end position="25"/>
    </location>
</feature>
<accession>A0ABW8TNH9</accession>
<reference evidence="2 3" key="1">
    <citation type="submission" date="2024-11" db="EMBL/GenBank/DDBJ databases">
        <authorList>
            <person name="Heng Y.C."/>
            <person name="Lim A.C.H."/>
            <person name="Lee J.K.Y."/>
            <person name="Kittelmann S."/>
        </authorList>
    </citation>
    <scope>NUCLEOTIDE SEQUENCE [LARGE SCALE GENOMIC DNA]</scope>
    <source>
        <strain evidence="2 3">WILCCON 0202</strain>
    </source>
</reference>
<evidence type="ECO:0000313" key="3">
    <source>
        <dbReference type="Proteomes" id="UP001623661"/>
    </source>
</evidence>
<sequence>MNNFKRIVTWIVISLILQSSVLLYLDKYYFVTETNFQAKKVDDSKKVVVKNVKINVPSSATKLSVSFDGKYLAYYENEVLKVVNTQTGELKEVNFDQNIKLSYYKWQADVDNLLIAEKKTTSNGDSIKLSRYEPQKDKKIDINNDNKGNPVFISLPDKQSEVQDLEFSAITNMIYAKIGHSGSRNSIYSIDVMARMNKLKINSYFTGNIVTFRTDSRMAYENLTYHKIYVTGIQNPISIKGVTSPALLATDEEDNLYIGKREGGNITKIYYGNINESTSNWKSIDLKNPAKAEDIYVTSNGKIYTNDNLKGIVYNISENKEIQYDGQFLQIYNAGVYSVSEGILSKKTF</sequence>
<gene>
    <name evidence="2" type="ORF">ACJDUH_04095</name>
</gene>
<proteinExistence type="predicted"/>
<evidence type="ECO:0000313" key="2">
    <source>
        <dbReference type="EMBL" id="MFL0267276.1"/>
    </source>
</evidence>
<dbReference type="SUPFAM" id="SSF82171">
    <property type="entry name" value="DPP6 N-terminal domain-like"/>
    <property type="match status" value="1"/>
</dbReference>
<dbReference type="Proteomes" id="UP001623661">
    <property type="component" value="Unassembled WGS sequence"/>
</dbReference>
<keyword evidence="1" id="KW-0472">Membrane</keyword>
<evidence type="ECO:0008006" key="4">
    <source>
        <dbReference type="Google" id="ProtNLM"/>
    </source>
</evidence>
<keyword evidence="3" id="KW-1185">Reference proteome</keyword>
<evidence type="ECO:0000256" key="1">
    <source>
        <dbReference type="SAM" id="Phobius"/>
    </source>
</evidence>
<protein>
    <recommendedName>
        <fullName evidence="4">Dipeptidylpeptidase IV N-terminal domain-containing protein</fullName>
    </recommendedName>
</protein>
<name>A0ABW8TNH9_9CLOT</name>
<keyword evidence="1" id="KW-1133">Transmembrane helix</keyword>